<dbReference type="OrthoDB" id="3763672at2759"/>
<dbReference type="GO" id="GO:0006487">
    <property type="term" value="P:protein N-linked glycosylation"/>
    <property type="evidence" value="ECO:0007669"/>
    <property type="project" value="TreeGrafter"/>
</dbReference>
<dbReference type="EMBL" id="GL985070">
    <property type="protein sequence ID" value="EGR47075.1"/>
    <property type="molecule type" value="Genomic_DNA"/>
</dbReference>
<dbReference type="RefSeq" id="XP_006967087.1">
    <property type="nucleotide sequence ID" value="XM_006967025.1"/>
</dbReference>
<dbReference type="InterPro" id="IPR008630">
    <property type="entry name" value="Glyco_trans_34"/>
</dbReference>
<dbReference type="InterPro" id="IPR029044">
    <property type="entry name" value="Nucleotide-diphossugar_trans"/>
</dbReference>
<evidence type="ECO:0000313" key="5">
    <source>
        <dbReference type="Proteomes" id="UP000008984"/>
    </source>
</evidence>
<dbReference type="KEGG" id="tre:TRIREDRAFT_65060"/>
<dbReference type="VEuPathDB" id="FungiDB:TRIREDRAFT_65060"/>
<gene>
    <name evidence="4" type="ORF">TRIREDRAFT_65060</name>
</gene>
<dbReference type="GeneID" id="18487251"/>
<evidence type="ECO:0000313" key="4">
    <source>
        <dbReference type="EMBL" id="EGR47075.1"/>
    </source>
</evidence>
<dbReference type="eggNOG" id="ENOG502SKBH">
    <property type="taxonomic scope" value="Eukaryota"/>
</dbReference>
<dbReference type="PANTHER" id="PTHR31306:SF3">
    <property type="entry name" value="NUCLEOTIDE-DIPHOSPHO-SUGAR TRANSFERASE DOMAIN-CONTAINING PROTEIN"/>
    <property type="match status" value="1"/>
</dbReference>
<evidence type="ECO:0000256" key="1">
    <source>
        <dbReference type="ARBA" id="ARBA00005664"/>
    </source>
</evidence>
<keyword evidence="5" id="KW-1185">Reference proteome</keyword>
<feature type="non-terminal residue" evidence="4">
    <location>
        <position position="1"/>
    </location>
</feature>
<dbReference type="PANTHER" id="PTHR31306">
    <property type="entry name" value="ALPHA-1,6-MANNOSYLTRANSFERASE MNN11-RELATED"/>
    <property type="match status" value="1"/>
</dbReference>
<dbReference type="AlphaFoldDB" id="G0RPA3"/>
<protein>
    <submittedName>
        <fullName evidence="4">Predicted protein</fullName>
    </submittedName>
</protein>
<evidence type="ECO:0000256" key="2">
    <source>
        <dbReference type="ARBA" id="ARBA00022676"/>
    </source>
</evidence>
<keyword evidence="3" id="KW-0808">Transferase</keyword>
<sequence length="310" mass="35811">KPSITPNSSFYQPFGAFKYDLKHGVHFPEPLGHDLCIIDLDNRPFDAPNQIFGPNVMSWEKDAEKVHGLSVGVLNHWLYAKIHGYKYYFVAIEKPEDRRASWKKAPVISTILKEHKTCLYLDSDAIFQNLDLPFEWLLNFWNLDPRNNSLALAVDPNREYNKDKFGKLMLNTGFIVAQNNPKTYEIMDAWAGCPEEDGKHPECVEFRTNSPGRPTDQGGFGTFIRYDYPDDIRQLPCTDANGFPNSDSECEGRFIRHLWTGKDSWIKVFVGQQVPGRYLELFHKEFLEDKPNFYITEKDLMAKSASKDDE</sequence>
<name>G0RPA3_HYPJQ</name>
<comment type="similarity">
    <text evidence="1">Belongs to the glycosyltransferase 34 family.</text>
</comment>
<dbReference type="GO" id="GO:0000139">
    <property type="term" value="C:Golgi membrane"/>
    <property type="evidence" value="ECO:0007669"/>
    <property type="project" value="TreeGrafter"/>
</dbReference>
<accession>G0RPA3</accession>
<organism evidence="5">
    <name type="scientific">Hypocrea jecorina (strain QM6a)</name>
    <name type="common">Trichoderma reesei</name>
    <dbReference type="NCBI Taxonomy" id="431241"/>
    <lineage>
        <taxon>Eukaryota</taxon>
        <taxon>Fungi</taxon>
        <taxon>Dikarya</taxon>
        <taxon>Ascomycota</taxon>
        <taxon>Pezizomycotina</taxon>
        <taxon>Sordariomycetes</taxon>
        <taxon>Hypocreomycetidae</taxon>
        <taxon>Hypocreales</taxon>
        <taxon>Hypocreaceae</taxon>
        <taxon>Trichoderma</taxon>
    </lineage>
</organism>
<evidence type="ECO:0000256" key="3">
    <source>
        <dbReference type="ARBA" id="ARBA00022679"/>
    </source>
</evidence>
<reference evidence="4 5" key="1">
    <citation type="journal article" date="2008" name="Nat. Biotechnol.">
        <title>Genome sequencing and analysis of the biomass-degrading fungus Trichoderma reesei (syn. Hypocrea jecorina).</title>
        <authorList>
            <person name="Martinez D."/>
            <person name="Berka R.M."/>
            <person name="Henrissat B."/>
            <person name="Saloheimo M."/>
            <person name="Arvas M."/>
            <person name="Baker S.E."/>
            <person name="Chapman J."/>
            <person name="Chertkov O."/>
            <person name="Coutinho P.M."/>
            <person name="Cullen D."/>
            <person name="Danchin E.G."/>
            <person name="Grigoriev I.V."/>
            <person name="Harris P."/>
            <person name="Jackson M."/>
            <person name="Kubicek C.P."/>
            <person name="Han C.S."/>
            <person name="Ho I."/>
            <person name="Larrondo L.F."/>
            <person name="de Leon A.L."/>
            <person name="Magnuson J.K."/>
            <person name="Merino S."/>
            <person name="Misra M."/>
            <person name="Nelson B."/>
            <person name="Putnam N."/>
            <person name="Robbertse B."/>
            <person name="Salamov A.A."/>
            <person name="Schmoll M."/>
            <person name="Terry A."/>
            <person name="Thayer N."/>
            <person name="Westerholm-Parvinen A."/>
            <person name="Schoch C.L."/>
            <person name="Yao J."/>
            <person name="Barabote R."/>
            <person name="Nelson M.A."/>
            <person name="Detter C."/>
            <person name="Bruce D."/>
            <person name="Kuske C.R."/>
            <person name="Xie G."/>
            <person name="Richardson P."/>
            <person name="Rokhsar D.S."/>
            <person name="Lucas S.M."/>
            <person name="Rubin E.M."/>
            <person name="Dunn-Coleman N."/>
            <person name="Ward M."/>
            <person name="Brettin T.S."/>
        </authorList>
    </citation>
    <scope>NUCLEOTIDE SEQUENCE [LARGE SCALE GENOMIC DNA]</scope>
    <source>
        <strain evidence="4 5">QM6a</strain>
    </source>
</reference>
<dbReference type="SUPFAM" id="SSF53448">
    <property type="entry name" value="Nucleotide-diphospho-sugar transferases"/>
    <property type="match status" value="1"/>
</dbReference>
<dbReference type="HOGENOM" id="CLU_039661_2_0_1"/>
<proteinExistence type="inferred from homology"/>
<dbReference type="Pfam" id="PF05637">
    <property type="entry name" value="Glyco_transf_34"/>
    <property type="match status" value="1"/>
</dbReference>
<dbReference type="GO" id="GO:0016757">
    <property type="term" value="F:glycosyltransferase activity"/>
    <property type="evidence" value="ECO:0007669"/>
    <property type="project" value="UniProtKB-KW"/>
</dbReference>
<dbReference type="Gene3D" id="3.90.550.10">
    <property type="entry name" value="Spore Coat Polysaccharide Biosynthesis Protein SpsA, Chain A"/>
    <property type="match status" value="1"/>
</dbReference>
<keyword evidence="2" id="KW-0328">Glycosyltransferase</keyword>
<dbReference type="Proteomes" id="UP000008984">
    <property type="component" value="Unassembled WGS sequence"/>
</dbReference>